<keyword evidence="2" id="KW-1185">Reference proteome</keyword>
<keyword evidence="1" id="KW-0346">Stress response</keyword>
<gene>
    <name evidence="1" type="ORF">RchiOBHm_Chr6g0299201</name>
</gene>
<dbReference type="PANTHER" id="PTHR15852">
    <property type="entry name" value="PLASTID TRANSCRIPTIONALLY ACTIVE PROTEIN"/>
    <property type="match status" value="1"/>
</dbReference>
<evidence type="ECO:0000313" key="2">
    <source>
        <dbReference type="Proteomes" id="UP000238479"/>
    </source>
</evidence>
<comment type="caution">
    <text evidence="1">The sequence shown here is derived from an EMBL/GenBank/DDBJ whole genome shotgun (WGS) entry which is preliminary data.</text>
</comment>
<dbReference type="EMBL" id="PDCK01000044">
    <property type="protein sequence ID" value="PRQ26864.1"/>
    <property type="molecule type" value="Genomic_DNA"/>
</dbReference>
<organism evidence="1 2">
    <name type="scientific">Rosa chinensis</name>
    <name type="common">China rose</name>
    <dbReference type="NCBI Taxonomy" id="74649"/>
    <lineage>
        <taxon>Eukaryota</taxon>
        <taxon>Viridiplantae</taxon>
        <taxon>Streptophyta</taxon>
        <taxon>Embryophyta</taxon>
        <taxon>Tracheophyta</taxon>
        <taxon>Spermatophyta</taxon>
        <taxon>Magnoliopsida</taxon>
        <taxon>eudicotyledons</taxon>
        <taxon>Gunneridae</taxon>
        <taxon>Pentapetalae</taxon>
        <taxon>rosids</taxon>
        <taxon>fabids</taxon>
        <taxon>Rosales</taxon>
        <taxon>Rosaceae</taxon>
        <taxon>Rosoideae</taxon>
        <taxon>Rosoideae incertae sedis</taxon>
        <taxon>Rosa</taxon>
    </lineage>
</organism>
<dbReference type="STRING" id="74649.A0A2P6PY61"/>
<dbReference type="SUPFAM" id="SSF57938">
    <property type="entry name" value="DnaJ/Hsp40 cysteine-rich domain"/>
    <property type="match status" value="1"/>
</dbReference>
<dbReference type="OrthoDB" id="535916at2759"/>
<dbReference type="InterPro" id="IPR036410">
    <property type="entry name" value="HSP_DnaJ_Cys-rich_dom_sf"/>
</dbReference>
<evidence type="ECO:0000313" key="1">
    <source>
        <dbReference type="EMBL" id="PRQ26864.1"/>
    </source>
</evidence>
<proteinExistence type="predicted"/>
<dbReference type="Gramene" id="PRQ26864">
    <property type="protein sequence ID" value="PRQ26864"/>
    <property type="gene ID" value="RchiOBHm_Chr6g0299201"/>
</dbReference>
<dbReference type="OMA" id="WLGQPPI"/>
<reference evidence="1 2" key="1">
    <citation type="journal article" date="2018" name="Nat. Genet.">
        <title>The Rosa genome provides new insights in the design of modern roses.</title>
        <authorList>
            <person name="Bendahmane M."/>
        </authorList>
    </citation>
    <scope>NUCLEOTIDE SEQUENCE [LARGE SCALE GENOMIC DNA]</scope>
    <source>
        <strain evidence="2">cv. Old Blush</strain>
    </source>
</reference>
<sequence length="153" mass="16316">MTSCMCCRSSIVANPIHNDGFVSLTTALSRVGVSVPHGSRTRSLGNSRVRGVRASAVESYEGSSSFVNRMEKAWLISKQPRPVACSSCNSNGHIECKWCAGTGFFVLGDNMLCQVPSKSTSCVICTGKGAMRCSDCKGTGFRAKWLGQPPISK</sequence>
<accession>A0A2P6PY61</accession>
<name>A0A2P6PY61_ROSCH</name>
<dbReference type="PANTHER" id="PTHR15852:SF66">
    <property type="entry name" value="OS09G0423700 PROTEIN"/>
    <property type="match status" value="1"/>
</dbReference>
<dbReference type="Proteomes" id="UP000238479">
    <property type="component" value="Chromosome 6"/>
</dbReference>
<protein>
    <submittedName>
        <fullName evidence="1">Putative Heat shock protein DnaJ, cysteine-rich</fullName>
    </submittedName>
</protein>
<dbReference type="AlphaFoldDB" id="A0A2P6PY61"/>